<dbReference type="SUPFAM" id="SSF52540">
    <property type="entry name" value="P-loop containing nucleoside triphosphate hydrolases"/>
    <property type="match status" value="1"/>
</dbReference>
<keyword evidence="5 11" id="KW-0808">Transferase</keyword>
<dbReference type="GO" id="GO:0004765">
    <property type="term" value="F:shikimate kinase activity"/>
    <property type="evidence" value="ECO:0007669"/>
    <property type="project" value="UniProtKB-EC"/>
</dbReference>
<evidence type="ECO:0000256" key="11">
    <source>
        <dbReference type="HAMAP-Rule" id="MF_00109"/>
    </source>
</evidence>
<dbReference type="InterPro" id="IPR000623">
    <property type="entry name" value="Shikimate_kinase/TSH1"/>
</dbReference>
<proteinExistence type="inferred from homology"/>
<feature type="binding site" evidence="11">
    <location>
        <position position="122"/>
    </location>
    <ligand>
        <name>ATP</name>
        <dbReference type="ChEBI" id="CHEBI:30616"/>
    </ligand>
</feature>
<dbReference type="InterPro" id="IPR031322">
    <property type="entry name" value="Shikimate/glucono_kinase"/>
</dbReference>
<feature type="binding site" evidence="11">
    <location>
        <position position="141"/>
    </location>
    <ligand>
        <name>substrate</name>
    </ligand>
</feature>
<reference evidence="12 13" key="1">
    <citation type="submission" date="2023-12" db="EMBL/GenBank/DDBJ databases">
        <title>Baltic Sea Cyanobacteria.</title>
        <authorList>
            <person name="Delbaje E."/>
            <person name="Fewer D.P."/>
            <person name="Shishido T.K."/>
        </authorList>
    </citation>
    <scope>NUCLEOTIDE SEQUENCE [LARGE SCALE GENOMIC DNA]</scope>
    <source>
        <strain evidence="12 13">CCNP 1315</strain>
    </source>
</reference>
<feature type="binding site" evidence="11">
    <location>
        <position position="63"/>
    </location>
    <ligand>
        <name>substrate</name>
    </ligand>
</feature>
<dbReference type="EC" id="2.7.1.71" evidence="3 11"/>
<dbReference type="RefSeq" id="WP_323223045.1">
    <property type="nucleotide sequence ID" value="NZ_JAYGHT010000192.1"/>
</dbReference>
<keyword evidence="11" id="KW-0479">Metal-binding</keyword>
<keyword evidence="13" id="KW-1185">Reference proteome</keyword>
<dbReference type="InterPro" id="IPR027417">
    <property type="entry name" value="P-loop_NTPase"/>
</dbReference>
<evidence type="ECO:0000256" key="8">
    <source>
        <dbReference type="ARBA" id="ARBA00022840"/>
    </source>
</evidence>
<evidence type="ECO:0000256" key="9">
    <source>
        <dbReference type="ARBA" id="ARBA00023141"/>
    </source>
</evidence>
<accession>A0ABU5U652</accession>
<dbReference type="CDD" id="cd00464">
    <property type="entry name" value="SK"/>
    <property type="match status" value="1"/>
</dbReference>
<dbReference type="PANTHER" id="PTHR21087:SF16">
    <property type="entry name" value="SHIKIMATE KINASE 1, CHLOROPLASTIC"/>
    <property type="match status" value="1"/>
</dbReference>
<keyword evidence="9 11" id="KW-0057">Aromatic amino acid biosynthesis</keyword>
<dbReference type="PROSITE" id="PS01128">
    <property type="entry name" value="SHIKIMATE_KINASE"/>
    <property type="match status" value="1"/>
</dbReference>
<evidence type="ECO:0000256" key="10">
    <source>
        <dbReference type="ARBA" id="ARBA00048567"/>
    </source>
</evidence>
<keyword evidence="7 11" id="KW-0418">Kinase</keyword>
<feature type="binding site" evidence="11">
    <location>
        <position position="21"/>
    </location>
    <ligand>
        <name>Mg(2+)</name>
        <dbReference type="ChEBI" id="CHEBI:18420"/>
    </ligand>
</feature>
<protein>
    <recommendedName>
        <fullName evidence="3 11">Shikimate kinase</fullName>
        <shortName evidence="11">SK</shortName>
        <ecNumber evidence="3 11">2.7.1.71</ecNumber>
    </recommendedName>
</protein>
<dbReference type="Pfam" id="PF01202">
    <property type="entry name" value="SKI"/>
    <property type="match status" value="1"/>
</dbReference>
<dbReference type="EMBL" id="JAYGHT010000192">
    <property type="protein sequence ID" value="MEA5522680.1"/>
    <property type="molecule type" value="Genomic_DNA"/>
</dbReference>
<evidence type="ECO:0000256" key="5">
    <source>
        <dbReference type="ARBA" id="ARBA00022679"/>
    </source>
</evidence>
<comment type="caution">
    <text evidence="11">Lacks conserved residue(s) required for the propagation of feature annotation.</text>
</comment>
<comment type="pathway">
    <text evidence="1 11">Metabolic intermediate biosynthesis; chorismate biosynthesis; chorismate from D-erythrose 4-phosphate and phosphoenolpyruvate: step 5/7.</text>
</comment>
<dbReference type="PANTHER" id="PTHR21087">
    <property type="entry name" value="SHIKIMATE KINASE"/>
    <property type="match status" value="1"/>
</dbReference>
<dbReference type="Gene3D" id="3.40.50.300">
    <property type="entry name" value="P-loop containing nucleotide triphosphate hydrolases"/>
    <property type="match status" value="1"/>
</dbReference>
<keyword evidence="4 11" id="KW-0028">Amino-acid biosynthesis</keyword>
<evidence type="ECO:0000256" key="7">
    <source>
        <dbReference type="ARBA" id="ARBA00022777"/>
    </source>
</evidence>
<evidence type="ECO:0000313" key="12">
    <source>
        <dbReference type="EMBL" id="MEA5522680.1"/>
    </source>
</evidence>
<keyword evidence="6 11" id="KW-0547">Nucleotide-binding</keyword>
<evidence type="ECO:0000256" key="1">
    <source>
        <dbReference type="ARBA" id="ARBA00004842"/>
    </source>
</evidence>
<evidence type="ECO:0000256" key="3">
    <source>
        <dbReference type="ARBA" id="ARBA00012154"/>
    </source>
</evidence>
<feature type="binding site" evidence="11">
    <location>
        <begin position="17"/>
        <end position="22"/>
    </location>
    <ligand>
        <name>ATP</name>
        <dbReference type="ChEBI" id="CHEBI:30616"/>
    </ligand>
</feature>
<dbReference type="Proteomes" id="UP001301728">
    <property type="component" value="Unassembled WGS sequence"/>
</dbReference>
<evidence type="ECO:0000256" key="6">
    <source>
        <dbReference type="ARBA" id="ARBA00022741"/>
    </source>
</evidence>
<comment type="similarity">
    <text evidence="2 11">Belongs to the shikimate kinase family.</text>
</comment>
<keyword evidence="8 11" id="KW-0067">ATP-binding</keyword>
<comment type="catalytic activity">
    <reaction evidence="10 11">
        <text>shikimate + ATP = 3-phosphoshikimate + ADP + H(+)</text>
        <dbReference type="Rhea" id="RHEA:13121"/>
        <dbReference type="ChEBI" id="CHEBI:15378"/>
        <dbReference type="ChEBI" id="CHEBI:30616"/>
        <dbReference type="ChEBI" id="CHEBI:36208"/>
        <dbReference type="ChEBI" id="CHEBI:145989"/>
        <dbReference type="ChEBI" id="CHEBI:456216"/>
        <dbReference type="EC" id="2.7.1.71"/>
    </reaction>
</comment>
<comment type="subcellular location">
    <subcellularLocation>
        <location evidence="11">Cytoplasm</location>
    </subcellularLocation>
</comment>
<evidence type="ECO:0000256" key="2">
    <source>
        <dbReference type="ARBA" id="ARBA00006997"/>
    </source>
</evidence>
<name>A0ABU5U652_9CYAN</name>
<gene>
    <name evidence="11" type="primary">aroK</name>
    <name evidence="12" type="ORF">VB854_27495</name>
</gene>
<dbReference type="HAMAP" id="MF_00109">
    <property type="entry name" value="Shikimate_kinase"/>
    <property type="match status" value="1"/>
</dbReference>
<keyword evidence="11" id="KW-0963">Cytoplasm</keyword>
<dbReference type="InterPro" id="IPR023000">
    <property type="entry name" value="Shikimate_kinase_CS"/>
</dbReference>
<comment type="cofactor">
    <cofactor evidence="11">
        <name>Mg(2+)</name>
        <dbReference type="ChEBI" id="CHEBI:18420"/>
    </cofactor>
    <text evidence="11">Binds 1 Mg(2+) ion per subunit.</text>
</comment>
<organism evidence="12 13">
    <name type="scientific">Limnoraphis robusta CCNP1315</name>
    <dbReference type="NCBI Taxonomy" id="3110306"/>
    <lineage>
        <taxon>Bacteria</taxon>
        <taxon>Bacillati</taxon>
        <taxon>Cyanobacteriota</taxon>
        <taxon>Cyanophyceae</taxon>
        <taxon>Oscillatoriophycideae</taxon>
        <taxon>Oscillatoriales</taxon>
        <taxon>Sirenicapillariaceae</taxon>
        <taxon>Limnoraphis</taxon>
    </lineage>
</organism>
<comment type="function">
    <text evidence="11">Catalyzes the specific phosphorylation of the 3-hydroxyl group of shikimic acid using ATP as a cosubstrate.</text>
</comment>
<comment type="caution">
    <text evidence="12">The sequence shown here is derived from an EMBL/GenBank/DDBJ whole genome shotgun (WGS) entry which is preliminary data.</text>
</comment>
<feature type="binding site" evidence="11">
    <location>
        <position position="39"/>
    </location>
    <ligand>
        <name>substrate</name>
    </ligand>
</feature>
<feature type="binding site" evidence="11">
    <location>
        <position position="85"/>
    </location>
    <ligand>
        <name>substrate</name>
    </ligand>
</feature>
<evidence type="ECO:0000313" key="13">
    <source>
        <dbReference type="Proteomes" id="UP001301728"/>
    </source>
</evidence>
<sequence length="195" mass="21889">MNDLLRGINLYLIGMMGAGKTTVGKLLTKQLGYRFIDTDEVITQVAGQSINQFFAEQGEEAFRTLESQVLSELCAHQRLVVATGGGIILKRTNWGYLRHGLIVWLDVSPEDLYQRLQGDTTRPLLQHDNPLGRLQEIIEQRKPFYAEADVKVTVTQDDTPEQVMSNILELIPTVLKAASKKTSQATSQPFEDEQN</sequence>
<evidence type="ECO:0000256" key="4">
    <source>
        <dbReference type="ARBA" id="ARBA00022605"/>
    </source>
</evidence>
<comment type="subunit">
    <text evidence="11">Monomer.</text>
</comment>
<keyword evidence="11" id="KW-0460">Magnesium</keyword>
<dbReference type="PRINTS" id="PR01100">
    <property type="entry name" value="SHIKIMTKNASE"/>
</dbReference>